<evidence type="ECO:0000313" key="10">
    <source>
        <dbReference type="EMBL" id="RXH94103.1"/>
    </source>
</evidence>
<feature type="compositionally biased region" description="Basic residues" evidence="8">
    <location>
        <begin position="47"/>
        <end position="60"/>
    </location>
</feature>
<feature type="coiled-coil region" evidence="7">
    <location>
        <begin position="213"/>
        <end position="247"/>
    </location>
</feature>
<dbReference type="GO" id="GO:0003684">
    <property type="term" value="F:damaged DNA binding"/>
    <property type="evidence" value="ECO:0007669"/>
    <property type="project" value="TreeGrafter"/>
</dbReference>
<feature type="compositionally biased region" description="Basic and acidic residues" evidence="8">
    <location>
        <begin position="605"/>
        <end position="618"/>
    </location>
</feature>
<keyword evidence="6" id="KW-0687">Ribonucleoprotein</keyword>
<feature type="domain" description="DNA endonuclease activator Ctp1 C-terminal" evidence="9">
    <location>
        <begin position="730"/>
        <end position="762"/>
    </location>
</feature>
<protein>
    <recommendedName>
        <fullName evidence="9">DNA endonuclease activator Ctp1 C-terminal domain-containing protein</fullName>
    </recommendedName>
</protein>
<evidence type="ECO:0000256" key="5">
    <source>
        <dbReference type="ARBA" id="ARBA00023242"/>
    </source>
</evidence>
<dbReference type="GO" id="GO:0006412">
    <property type="term" value="P:translation"/>
    <property type="evidence" value="ECO:0007669"/>
    <property type="project" value="InterPro"/>
</dbReference>
<comment type="caution">
    <text evidence="10">The sequence shown here is derived from an EMBL/GenBank/DDBJ whole genome shotgun (WGS) entry which is preliminary data.</text>
</comment>
<evidence type="ECO:0000256" key="7">
    <source>
        <dbReference type="SAM" id="Coils"/>
    </source>
</evidence>
<evidence type="ECO:0000256" key="6">
    <source>
        <dbReference type="ARBA" id="ARBA00023274"/>
    </source>
</evidence>
<sequence>MKCPSVYDRPIVKALGLIEQPTGSKFIAAGRRRSAQSFNNGGEGPRKGKKGGGRHQRVHHQPPQTLAWMKKAPNAIREIRKFAQKAMGTPDVRVDVKLNKHIWSRGIRSVPRRVRVRIARKRNDDEDAKEEFYSLVAVTEVPPEGLSEMDSLKVGCDPIDSELDGVDYVSGLSTLLVATIQEAKDRISQIEYVFCNQLYTYFQSKSKSFQKFETQWKEKENDLLRQIETLRAEKQQTLEENRLLKLDKGNLSKEQEEKVNHLLAELKGVQFKGNELERMLKQKSTEVDKGMELESKLLGVIQSKDAVIMDKEKQLKENEESRNMLLAKLSDLENRVDELQEELGEKINQVANRNELEENLFRKVEHQSSEIMNKEKLLNDQEEEKKLLRAKLEILEENVSQLQKELLTKNNEVEGYLREKKQFLAKVTSLEEKVDELQVDIRGMAGEVAKRRDSCEKLHQQIESMTSGLQAERKKYTDLTGAYKNLKSQHKYLRTKLGLTRENMLPQNKLEDRSDLLRYDQNPSTSHDLVEKNQNASASTLCTKKVRNEISCNNTLEDVKGGKPIQAASPISSTSFFPIAQKCPPTSKSAPVAGRKRPASSWVDTRTRQGQDGPDPHDDFLDTPLENIRGNLNKATKEQVPGRPVPVPAPNDMNVDSSDDETQDVNTVVRPQKQQMPAPVAGKNGFKFVEPVRKKAERENLKGVECKQCKKFYDAVLPNEGCGKDTDNNKHNFRCEHHEGVSRHRYRYAPPLTPEGFWNIGFESEM</sequence>
<dbReference type="Proteomes" id="UP000290289">
    <property type="component" value="Chromosome 7"/>
</dbReference>
<feature type="coiled-coil region" evidence="7">
    <location>
        <begin position="308"/>
        <end position="489"/>
    </location>
</feature>
<name>A0A498JJY8_MALDO</name>
<dbReference type="EMBL" id="RDQH01000333">
    <property type="protein sequence ID" value="RXH94103.1"/>
    <property type="molecule type" value="Genomic_DNA"/>
</dbReference>
<dbReference type="Pfam" id="PF08573">
    <property type="entry name" value="SAE2"/>
    <property type="match status" value="1"/>
</dbReference>
<dbReference type="Pfam" id="PF01198">
    <property type="entry name" value="Ribosomal_L31e"/>
    <property type="match status" value="1"/>
</dbReference>
<comment type="subcellular location">
    <subcellularLocation>
        <location evidence="1">Nucleus</location>
    </subcellularLocation>
</comment>
<dbReference type="InterPro" id="IPR023621">
    <property type="entry name" value="Ribosomal_eL31_dom_sf"/>
</dbReference>
<gene>
    <name evidence="10" type="ORF">DVH24_016170</name>
</gene>
<feature type="region of interest" description="Disordered" evidence="8">
    <location>
        <begin position="637"/>
        <end position="660"/>
    </location>
</feature>
<keyword evidence="4" id="KW-0689">Ribosomal protein</keyword>
<organism evidence="10 11">
    <name type="scientific">Malus domestica</name>
    <name type="common">Apple</name>
    <name type="synonym">Pyrus malus</name>
    <dbReference type="NCBI Taxonomy" id="3750"/>
    <lineage>
        <taxon>Eukaryota</taxon>
        <taxon>Viridiplantae</taxon>
        <taxon>Streptophyta</taxon>
        <taxon>Embryophyta</taxon>
        <taxon>Tracheophyta</taxon>
        <taxon>Spermatophyta</taxon>
        <taxon>Magnoliopsida</taxon>
        <taxon>eudicotyledons</taxon>
        <taxon>Gunneridae</taxon>
        <taxon>Pentapetalae</taxon>
        <taxon>rosids</taxon>
        <taxon>fabids</taxon>
        <taxon>Rosales</taxon>
        <taxon>Rosaceae</taxon>
        <taxon>Amygdaloideae</taxon>
        <taxon>Maleae</taxon>
        <taxon>Malus</taxon>
    </lineage>
</organism>
<dbReference type="PANTHER" id="PTHR15107:SF0">
    <property type="entry name" value="DNA ENDONUCLEASE ACTIVATOR CTP1 C-TERMINAL DOMAIN-CONTAINING PROTEIN"/>
    <property type="match status" value="1"/>
</dbReference>
<dbReference type="InterPro" id="IPR000054">
    <property type="entry name" value="Ribosomal_eL31"/>
</dbReference>
<dbReference type="SUPFAM" id="SSF54575">
    <property type="entry name" value="Ribosomal protein L31e"/>
    <property type="match status" value="1"/>
</dbReference>
<dbReference type="GO" id="GO:0003735">
    <property type="term" value="F:structural constituent of ribosome"/>
    <property type="evidence" value="ECO:0007669"/>
    <property type="project" value="InterPro"/>
</dbReference>
<dbReference type="PROSITE" id="PS01144">
    <property type="entry name" value="RIBOSOMAL_L31E"/>
    <property type="match status" value="1"/>
</dbReference>
<dbReference type="GO" id="GO:0010792">
    <property type="term" value="P:DNA double-strand break processing involved in repair via single-strand annealing"/>
    <property type="evidence" value="ECO:0007669"/>
    <property type="project" value="TreeGrafter"/>
</dbReference>
<keyword evidence="5" id="KW-0539">Nucleus</keyword>
<evidence type="ECO:0000259" key="9">
    <source>
        <dbReference type="Pfam" id="PF08573"/>
    </source>
</evidence>
<evidence type="ECO:0000256" key="4">
    <source>
        <dbReference type="ARBA" id="ARBA00022980"/>
    </source>
</evidence>
<dbReference type="InterPro" id="IPR013882">
    <property type="entry name" value="Ctp1_C"/>
</dbReference>
<dbReference type="GO" id="GO:0005840">
    <property type="term" value="C:ribosome"/>
    <property type="evidence" value="ECO:0007669"/>
    <property type="project" value="UniProtKB-KW"/>
</dbReference>
<feature type="region of interest" description="Disordered" evidence="8">
    <location>
        <begin position="510"/>
        <end position="535"/>
    </location>
</feature>
<keyword evidence="3" id="KW-0227">DNA damage</keyword>
<keyword evidence="7" id="KW-0175">Coiled coil</keyword>
<feature type="compositionally biased region" description="Polar residues" evidence="8">
    <location>
        <begin position="521"/>
        <end position="535"/>
    </location>
</feature>
<evidence type="ECO:0000313" key="11">
    <source>
        <dbReference type="Proteomes" id="UP000290289"/>
    </source>
</evidence>
<dbReference type="FunFam" id="3.10.440.10:FF:000001">
    <property type="entry name" value="60S ribosomal protein L31"/>
    <property type="match status" value="1"/>
</dbReference>
<dbReference type="AlphaFoldDB" id="A0A498JJY8"/>
<accession>A0A498JJY8</accession>
<feature type="region of interest" description="Disordered" evidence="8">
    <location>
        <begin position="582"/>
        <end position="618"/>
    </location>
</feature>
<comment type="similarity">
    <text evidence="2">Belongs to the eukaryotic ribosomal protein eL31 family.</text>
</comment>
<dbReference type="GO" id="GO:1990904">
    <property type="term" value="C:ribonucleoprotein complex"/>
    <property type="evidence" value="ECO:0007669"/>
    <property type="project" value="UniProtKB-KW"/>
</dbReference>
<feature type="region of interest" description="Disordered" evidence="8">
    <location>
        <begin position="28"/>
        <end position="61"/>
    </location>
</feature>
<dbReference type="InterPro" id="IPR033316">
    <property type="entry name" value="RBBP8-like"/>
</dbReference>
<dbReference type="Gene3D" id="3.10.440.10">
    <property type="match status" value="1"/>
</dbReference>
<keyword evidence="11" id="KW-1185">Reference proteome</keyword>
<evidence type="ECO:0000256" key="1">
    <source>
        <dbReference type="ARBA" id="ARBA00004123"/>
    </source>
</evidence>
<dbReference type="GO" id="GO:0005634">
    <property type="term" value="C:nucleus"/>
    <property type="evidence" value="ECO:0007669"/>
    <property type="project" value="UniProtKB-SubCell"/>
</dbReference>
<evidence type="ECO:0000256" key="3">
    <source>
        <dbReference type="ARBA" id="ARBA00022763"/>
    </source>
</evidence>
<dbReference type="STRING" id="3750.A0A498JJY8"/>
<dbReference type="InterPro" id="IPR020052">
    <property type="entry name" value="Ribosomal_eL31_CS"/>
</dbReference>
<reference evidence="10 11" key="1">
    <citation type="submission" date="2018-10" db="EMBL/GenBank/DDBJ databases">
        <title>A high-quality apple genome assembly.</title>
        <authorList>
            <person name="Hu J."/>
        </authorList>
    </citation>
    <scope>NUCLEOTIDE SEQUENCE [LARGE SCALE GENOMIC DNA]</scope>
    <source>
        <strain evidence="11">cv. HFTH1</strain>
        <tissue evidence="10">Young leaf</tissue>
    </source>
</reference>
<dbReference type="Gene3D" id="1.10.287.2610">
    <property type="match status" value="1"/>
</dbReference>
<evidence type="ECO:0000256" key="8">
    <source>
        <dbReference type="SAM" id="MobiDB-lite"/>
    </source>
</evidence>
<evidence type="ECO:0000256" key="2">
    <source>
        <dbReference type="ARBA" id="ARBA00010808"/>
    </source>
</evidence>
<proteinExistence type="inferred from homology"/>
<dbReference type="SMART" id="SM01380">
    <property type="entry name" value="Ribosomal_L31e"/>
    <property type="match status" value="1"/>
</dbReference>
<dbReference type="PANTHER" id="PTHR15107">
    <property type="entry name" value="RETINOBLASTOMA BINDING PROTEIN 8"/>
    <property type="match status" value="1"/>
</dbReference>